<evidence type="ECO:0000259" key="1">
    <source>
        <dbReference type="Pfam" id="PF20753"/>
    </source>
</evidence>
<proteinExistence type="predicted"/>
<sequence length="212" mass="24096">MATWLSLSNLKGISTSSPLTIPVDTDGSITRIAWDADVPNHTQVIIQTKISFDQGRSWTEWRTCTNGGSIPDLDPTTKLNQIQLMYRLLMQSVDYSAAPKLKQLLLYVEPVIIVNNKGDLPLKPELWITKHGHGSITIHNLSLKKSDFTMSDLTDQETVYINNDTQLIESSLPVTYRYANFNDQYLELPAGINMLRVTGNARLQFRYEYKFL</sequence>
<evidence type="ECO:0000313" key="2">
    <source>
        <dbReference type="EMBL" id="TQR46757.1"/>
    </source>
</evidence>
<name>A0ABY3AVC9_PAEPP</name>
<feature type="domain" description="Phage tail-like C-terminal" evidence="1">
    <location>
        <begin position="122"/>
        <end position="207"/>
    </location>
</feature>
<reference evidence="2 3" key="1">
    <citation type="submission" date="2018-03" db="EMBL/GenBank/DDBJ databases">
        <title>Aerobic endospore-forming bacteria genome sequencing and assembly.</title>
        <authorList>
            <person name="Cavalcante D.A."/>
            <person name="Driks A."/>
            <person name="Putonti C."/>
            <person name="De-Souza M.T."/>
        </authorList>
    </citation>
    <scope>NUCLEOTIDE SEQUENCE [LARGE SCALE GENOMIC DNA]</scope>
    <source>
        <strain evidence="2 3">SDF0028</strain>
    </source>
</reference>
<accession>A0ABY3AVC9</accession>
<dbReference type="Proteomes" id="UP000316208">
    <property type="component" value="Unassembled WGS sequence"/>
</dbReference>
<dbReference type="RefSeq" id="WP_142542929.1">
    <property type="nucleotide sequence ID" value="NZ_SADY01000001.1"/>
</dbReference>
<organism evidence="2 3">
    <name type="scientific">Paenibacillus popilliae</name>
    <name type="common">Bacillus popilliae</name>
    <dbReference type="NCBI Taxonomy" id="78057"/>
    <lineage>
        <taxon>Bacteria</taxon>
        <taxon>Bacillati</taxon>
        <taxon>Bacillota</taxon>
        <taxon>Bacilli</taxon>
        <taxon>Bacillales</taxon>
        <taxon>Paenibacillaceae</taxon>
        <taxon>Paenibacillus</taxon>
    </lineage>
</organism>
<keyword evidence="3" id="KW-1185">Reference proteome</keyword>
<evidence type="ECO:0000313" key="3">
    <source>
        <dbReference type="Proteomes" id="UP000316208"/>
    </source>
</evidence>
<dbReference type="EMBL" id="SADY01000001">
    <property type="protein sequence ID" value="TQR46757.1"/>
    <property type="molecule type" value="Genomic_DNA"/>
</dbReference>
<comment type="caution">
    <text evidence="2">The sequence shown here is derived from an EMBL/GenBank/DDBJ whole genome shotgun (WGS) entry which is preliminary data.</text>
</comment>
<gene>
    <name evidence="2" type="ORF">C7Y44_03630</name>
</gene>
<dbReference type="Pfam" id="PF20753">
    <property type="entry name" value="DUF6558_C"/>
    <property type="match status" value="1"/>
</dbReference>
<protein>
    <recommendedName>
        <fullName evidence="1">Phage tail-like C-terminal domain-containing protein</fullName>
    </recommendedName>
</protein>
<dbReference type="InterPro" id="IPR048276">
    <property type="entry name" value="Phage_tail-like_C"/>
</dbReference>